<organism evidence="2">
    <name type="scientific">Arundo donax</name>
    <name type="common">Giant reed</name>
    <name type="synonym">Donax arundinaceus</name>
    <dbReference type="NCBI Taxonomy" id="35708"/>
    <lineage>
        <taxon>Eukaryota</taxon>
        <taxon>Viridiplantae</taxon>
        <taxon>Streptophyta</taxon>
        <taxon>Embryophyta</taxon>
        <taxon>Tracheophyta</taxon>
        <taxon>Spermatophyta</taxon>
        <taxon>Magnoliopsida</taxon>
        <taxon>Liliopsida</taxon>
        <taxon>Poales</taxon>
        <taxon>Poaceae</taxon>
        <taxon>PACMAD clade</taxon>
        <taxon>Arundinoideae</taxon>
        <taxon>Arundineae</taxon>
        <taxon>Arundo</taxon>
    </lineage>
</organism>
<reference evidence="2" key="2">
    <citation type="journal article" date="2015" name="Data Brief">
        <title>Shoot transcriptome of the giant reed, Arundo donax.</title>
        <authorList>
            <person name="Barrero R.A."/>
            <person name="Guerrero F.D."/>
            <person name="Moolhuijzen P."/>
            <person name="Goolsby J.A."/>
            <person name="Tidwell J."/>
            <person name="Bellgard S.E."/>
            <person name="Bellgard M.I."/>
        </authorList>
    </citation>
    <scope>NUCLEOTIDE SEQUENCE</scope>
    <source>
        <tissue evidence="2">Shoot tissue taken approximately 20 cm above the soil surface</tissue>
    </source>
</reference>
<name>A0A0A9B9E0_ARUDO</name>
<sequence>MSSMTSSSAQNAESSSTSDSEESSERNNSSLSPDNPPTKSASRSLLEMCAGNGFREFQPRSIHPPDGNQFGFSVAPFQDQLLHHQKVHAPPYSSIMGFHNPPLPVPANGFIAYPQPGHFYPSPVAAPVGYGVAGSQCVDFPMPYGSNIHPYSGAEFGYMPSQPIHKAPVSFHAVPPAPMCRNGAPVVISPDMQQLNRALPPKLNEAVPQNGCSEDNSKHKYDDSTPFSLFQFNLPIAPPALATAKEEQCGEALASRPLTAQAQPCSREETNIKAYNLFSGCSRVILKFD</sequence>
<dbReference type="AlphaFoldDB" id="A0A0A9B9E0"/>
<reference evidence="2" key="1">
    <citation type="submission" date="2014-09" db="EMBL/GenBank/DDBJ databases">
        <authorList>
            <person name="Magalhaes I.L.F."/>
            <person name="Oliveira U."/>
            <person name="Santos F.R."/>
            <person name="Vidigal T.H.D.A."/>
            <person name="Brescovit A.D."/>
            <person name="Santos A.J."/>
        </authorList>
    </citation>
    <scope>NUCLEOTIDE SEQUENCE</scope>
    <source>
        <tissue evidence="2">Shoot tissue taken approximately 20 cm above the soil surface</tissue>
    </source>
</reference>
<evidence type="ECO:0000256" key="1">
    <source>
        <dbReference type="SAM" id="MobiDB-lite"/>
    </source>
</evidence>
<feature type="region of interest" description="Disordered" evidence="1">
    <location>
        <begin position="1"/>
        <end position="44"/>
    </location>
</feature>
<protein>
    <submittedName>
        <fullName evidence="2">Uncharacterized protein</fullName>
    </submittedName>
</protein>
<feature type="compositionally biased region" description="Low complexity" evidence="1">
    <location>
        <begin position="1"/>
        <end position="18"/>
    </location>
</feature>
<accession>A0A0A9B9E0</accession>
<evidence type="ECO:0000313" key="2">
    <source>
        <dbReference type="EMBL" id="JAD55917.1"/>
    </source>
</evidence>
<dbReference type="EMBL" id="GBRH01241978">
    <property type="protein sequence ID" value="JAD55917.1"/>
    <property type="molecule type" value="Transcribed_RNA"/>
</dbReference>
<proteinExistence type="predicted"/>